<dbReference type="Gene3D" id="1.50.40.10">
    <property type="entry name" value="Mitochondrial carrier domain"/>
    <property type="match status" value="2"/>
</dbReference>
<comment type="subcellular location">
    <subcellularLocation>
        <location evidence="1">Mitochondrion inner membrane</location>
        <topology evidence="1">Multi-pass membrane protein</topology>
    </subcellularLocation>
</comment>
<keyword evidence="11" id="KW-0408">Iron</keyword>
<feature type="region of interest" description="Disordered" evidence="16">
    <location>
        <begin position="378"/>
        <end position="408"/>
    </location>
</feature>
<feature type="transmembrane region" description="Helical" evidence="17">
    <location>
        <begin position="591"/>
        <end position="611"/>
    </location>
</feature>
<dbReference type="GO" id="GO:0006636">
    <property type="term" value="P:unsaturated fatty acid biosynthetic process"/>
    <property type="evidence" value="ECO:0007669"/>
    <property type="project" value="TreeGrafter"/>
</dbReference>
<protein>
    <submittedName>
        <fullName evidence="20">11797_t:CDS:1</fullName>
    </submittedName>
</protein>
<evidence type="ECO:0000256" key="3">
    <source>
        <dbReference type="ARBA" id="ARBA00022516"/>
    </source>
</evidence>
<evidence type="ECO:0000259" key="19">
    <source>
        <dbReference type="PROSITE" id="PS50255"/>
    </source>
</evidence>
<dbReference type="PROSITE" id="PS00018">
    <property type="entry name" value="EF_HAND_1"/>
    <property type="match status" value="2"/>
</dbReference>
<dbReference type="GO" id="GO:0005506">
    <property type="term" value="F:iron ion binding"/>
    <property type="evidence" value="ECO:0007669"/>
    <property type="project" value="TreeGrafter"/>
</dbReference>
<evidence type="ECO:0000256" key="15">
    <source>
        <dbReference type="PROSITE-ProRule" id="PRU00282"/>
    </source>
</evidence>
<evidence type="ECO:0000259" key="18">
    <source>
        <dbReference type="PROSITE" id="PS50222"/>
    </source>
</evidence>
<evidence type="ECO:0000313" key="20">
    <source>
        <dbReference type="EMBL" id="CAG8451807.1"/>
    </source>
</evidence>
<keyword evidence="3" id="KW-0444">Lipid biosynthesis</keyword>
<evidence type="ECO:0000256" key="1">
    <source>
        <dbReference type="ARBA" id="ARBA00004448"/>
    </source>
</evidence>
<keyword evidence="8" id="KW-0106">Calcium</keyword>
<dbReference type="InterPro" id="IPR011992">
    <property type="entry name" value="EF-hand-dom_pair"/>
</dbReference>
<feature type="domain" description="EF-hand" evidence="18">
    <location>
        <begin position="409"/>
        <end position="444"/>
    </location>
</feature>
<comment type="caution">
    <text evidence="20">The sequence shown here is derived from an EMBL/GenBank/DDBJ whole genome shotgun (WGS) entry which is preliminary data.</text>
</comment>
<dbReference type="PROSITE" id="PS00191">
    <property type="entry name" value="CYTOCHROME_B5_1"/>
    <property type="match status" value="1"/>
</dbReference>
<gene>
    <name evidence="20" type="ORF">DEBURN_LOCUS2181</name>
</gene>
<dbReference type="PRINTS" id="PR00075">
    <property type="entry name" value="FACDDSATRASE"/>
</dbReference>
<evidence type="ECO:0000256" key="16">
    <source>
        <dbReference type="SAM" id="MobiDB-lite"/>
    </source>
</evidence>
<dbReference type="InterPro" id="IPR018506">
    <property type="entry name" value="Cyt_B5_heme-BS"/>
</dbReference>
<evidence type="ECO:0000256" key="5">
    <source>
        <dbReference type="ARBA" id="ARBA00022692"/>
    </source>
</evidence>
<feature type="domain" description="EF-hand" evidence="18">
    <location>
        <begin position="446"/>
        <end position="471"/>
    </location>
</feature>
<dbReference type="PRINTS" id="PR00363">
    <property type="entry name" value="CYTOCHROMEB5"/>
</dbReference>
<dbReference type="PROSITE" id="PS50222">
    <property type="entry name" value="EF_HAND_2"/>
    <property type="match status" value="3"/>
</dbReference>
<evidence type="ECO:0000256" key="10">
    <source>
        <dbReference type="ARBA" id="ARBA00023002"/>
    </source>
</evidence>
<evidence type="ECO:0000256" key="13">
    <source>
        <dbReference type="ARBA" id="ARBA00023136"/>
    </source>
</evidence>
<keyword evidence="9 17" id="KW-1133">Transmembrane helix</keyword>
<evidence type="ECO:0000256" key="14">
    <source>
        <dbReference type="ARBA" id="ARBA00023160"/>
    </source>
</evidence>
<feature type="repeat" description="Solcar" evidence="15">
    <location>
        <begin position="588"/>
        <end position="682"/>
    </location>
</feature>
<feature type="transmembrane region" description="Helical" evidence="17">
    <location>
        <begin position="66"/>
        <end position="89"/>
    </location>
</feature>
<evidence type="ECO:0000313" key="21">
    <source>
        <dbReference type="Proteomes" id="UP000789706"/>
    </source>
</evidence>
<dbReference type="CDD" id="cd16180">
    <property type="entry name" value="EFh_PEF_Group_I"/>
    <property type="match status" value="1"/>
</dbReference>
<evidence type="ECO:0000256" key="2">
    <source>
        <dbReference type="ARBA" id="ARBA00009295"/>
    </source>
</evidence>
<dbReference type="SMART" id="SM00054">
    <property type="entry name" value="EFh"/>
    <property type="match status" value="3"/>
</dbReference>
<dbReference type="Pfam" id="PF00153">
    <property type="entry name" value="Mito_carr"/>
    <property type="match status" value="3"/>
</dbReference>
<evidence type="ECO:0000256" key="17">
    <source>
        <dbReference type="SAM" id="Phobius"/>
    </source>
</evidence>
<dbReference type="GO" id="GO:0020037">
    <property type="term" value="F:heme binding"/>
    <property type="evidence" value="ECO:0007669"/>
    <property type="project" value="InterPro"/>
</dbReference>
<organism evidence="20 21">
    <name type="scientific">Diversispora eburnea</name>
    <dbReference type="NCBI Taxonomy" id="1213867"/>
    <lineage>
        <taxon>Eukaryota</taxon>
        <taxon>Fungi</taxon>
        <taxon>Fungi incertae sedis</taxon>
        <taxon>Mucoromycota</taxon>
        <taxon>Glomeromycotina</taxon>
        <taxon>Glomeromycetes</taxon>
        <taxon>Diversisporales</taxon>
        <taxon>Diversisporaceae</taxon>
        <taxon>Diversispora</taxon>
    </lineage>
</organism>
<dbReference type="SUPFAM" id="SSF47473">
    <property type="entry name" value="EF-hand"/>
    <property type="match status" value="1"/>
</dbReference>
<evidence type="ECO:0000256" key="4">
    <source>
        <dbReference type="ARBA" id="ARBA00022617"/>
    </source>
</evidence>
<dbReference type="PROSITE" id="PS50920">
    <property type="entry name" value="SOLCAR"/>
    <property type="match status" value="2"/>
</dbReference>
<feature type="repeat" description="Solcar" evidence="15">
    <location>
        <begin position="755"/>
        <end position="867"/>
    </location>
</feature>
<dbReference type="Pfam" id="PF00173">
    <property type="entry name" value="Cyt-b5"/>
    <property type="match status" value="1"/>
</dbReference>
<keyword evidence="4" id="KW-0349">Heme</keyword>
<dbReference type="InterPro" id="IPR036400">
    <property type="entry name" value="Cyt_B5-like_heme/steroid_sf"/>
</dbReference>
<feature type="transmembrane region" description="Helical" evidence="17">
    <location>
        <begin position="181"/>
        <end position="203"/>
    </location>
</feature>
<keyword evidence="14" id="KW-0275">Fatty acid biosynthesis</keyword>
<dbReference type="OrthoDB" id="446044at2759"/>
<dbReference type="Gene3D" id="1.10.238.10">
    <property type="entry name" value="EF-hand"/>
    <property type="match status" value="1"/>
</dbReference>
<dbReference type="InterPro" id="IPR005804">
    <property type="entry name" value="FA_desaturase_dom"/>
</dbReference>
<keyword evidence="13 15" id="KW-0472">Membrane</keyword>
<name>A0A9N8VJ59_9GLOM</name>
<dbReference type="PROSITE" id="PS50255">
    <property type="entry name" value="CYTOCHROME_B5_2"/>
    <property type="match status" value="1"/>
</dbReference>
<evidence type="ECO:0000256" key="8">
    <source>
        <dbReference type="ARBA" id="ARBA00022837"/>
    </source>
</evidence>
<proteinExistence type="inferred from homology"/>
<dbReference type="EMBL" id="CAJVPK010000114">
    <property type="protein sequence ID" value="CAG8451807.1"/>
    <property type="molecule type" value="Genomic_DNA"/>
</dbReference>
<keyword evidence="5 15" id="KW-0812">Transmembrane</keyword>
<feature type="domain" description="Cytochrome b5 heme-binding" evidence="19">
    <location>
        <begin position="293"/>
        <end position="370"/>
    </location>
</feature>
<feature type="transmembrane region" description="Helical" evidence="17">
    <location>
        <begin position="41"/>
        <end position="59"/>
    </location>
</feature>
<feature type="transmembrane region" description="Helical" evidence="17">
    <location>
        <begin position="654"/>
        <end position="678"/>
    </location>
</feature>
<dbReference type="SUPFAM" id="SSF103506">
    <property type="entry name" value="Mitochondrial carrier"/>
    <property type="match status" value="1"/>
</dbReference>
<dbReference type="GO" id="GO:0005789">
    <property type="term" value="C:endoplasmic reticulum membrane"/>
    <property type="evidence" value="ECO:0007669"/>
    <property type="project" value="TreeGrafter"/>
</dbReference>
<dbReference type="GO" id="GO:0005509">
    <property type="term" value="F:calcium ion binding"/>
    <property type="evidence" value="ECO:0007669"/>
    <property type="project" value="InterPro"/>
</dbReference>
<sequence length="885" mass="100453">MAAFSVPQPVKVEPGKKTRQKKWNIRDDPITWQNWYKHINWLHTPVLISTPIIAIYGFYTTKLQLYTAIWAIAYYFITGLGITAGYHRLWAHRAYKASRPFEIFLIFAASGAVEGSIRWWCRDHRSHHRWTDTDSDPYNAHKGLFYSHLGWMLLKQNPNTTGRADISDLSADPLIMLQSRYYGVFAIVMGFIFPTAVAGFYFATICRLVFVHHATFCVNSLAHYLGDTPFDDRHTPRDHFITAFFSLGEGYHNFHHEFPGDYRNAIRFYQYDPTKWLIKTLSYFDWGKPLDQLPIYTYEEYEKNAKSNNWICIEGIIHDITDFMEDHPGGKAILIASRGEDMTNAFNGGVYDHSNAARNLLSSFRIGVISGGGEVMSQGYGTPQQYGQQQPGQPPYGQQHGPPPQVPPGADSQLWFWFQAVDTDRSGALTTEELQKALINGDWSPFNIETVRLMMNMFDTDNTGTITFQEFAGLWRYIEDWKKCFTTFDADGSGTINFGELKNAMKTFGYNLSDNFINLLIKKYDKYAGNKTGKGDVTFDNFVQSCVTVKTLTDSFRRYDTDNDGWILINYEQEDMAAESKIELQPPLSPFGNAVAGSLGALIALFITYPLDITKTRLQVQSKSDSSKIAKNEYYHSTKDALYKIISSEGISGLYAGLPAGLIGVASTNFAYFYWYSLIRSYYQNKRSSSSLSTTTELILGAFAGALAQIFTIPVSVITTRQQTTKSHDRKDLIGTTKEIISEDGITGLWKGLKPSLILCVNPAITYGALSKTIATIFTYPYIMAKVRLQWKPPKSDLKDGIDFEECEEDSSNFKRNIKYKGAIDVLRKVLATDGVQGWYKGMQAQITKAVLSQALLFYMKEYTTRYTIFIFVLFARLSAARRQI</sequence>
<keyword evidence="7" id="KW-0276">Fatty acid metabolism</keyword>
<evidence type="ECO:0000256" key="7">
    <source>
        <dbReference type="ARBA" id="ARBA00022832"/>
    </source>
</evidence>
<keyword evidence="10" id="KW-0560">Oxidoreductase</keyword>
<dbReference type="SUPFAM" id="SSF55856">
    <property type="entry name" value="Cytochrome b5-like heme/steroid binding domain"/>
    <property type="match status" value="1"/>
</dbReference>
<dbReference type="InterPro" id="IPR002048">
    <property type="entry name" value="EF_hand_dom"/>
</dbReference>
<evidence type="ECO:0000256" key="11">
    <source>
        <dbReference type="ARBA" id="ARBA00023004"/>
    </source>
</evidence>
<dbReference type="Pfam" id="PF00487">
    <property type="entry name" value="FA_desaturase"/>
    <property type="match status" value="1"/>
</dbReference>
<dbReference type="SMART" id="SM01117">
    <property type="entry name" value="Cyt-b5"/>
    <property type="match status" value="1"/>
</dbReference>
<evidence type="ECO:0000256" key="9">
    <source>
        <dbReference type="ARBA" id="ARBA00022989"/>
    </source>
</evidence>
<keyword evidence="6" id="KW-0479">Metal-binding</keyword>
<dbReference type="PROSITE" id="PS00476">
    <property type="entry name" value="FATTY_ACID_DESATUR_1"/>
    <property type="match status" value="1"/>
</dbReference>
<dbReference type="Pfam" id="PF13499">
    <property type="entry name" value="EF-hand_7"/>
    <property type="match status" value="2"/>
</dbReference>
<dbReference type="InterPro" id="IPR001199">
    <property type="entry name" value="Cyt_B5-like_heme/steroid-bd"/>
</dbReference>
<keyword evidence="12" id="KW-0443">Lipid metabolism</keyword>
<dbReference type="Proteomes" id="UP000789706">
    <property type="component" value="Unassembled WGS sequence"/>
</dbReference>
<dbReference type="InterPro" id="IPR018247">
    <property type="entry name" value="EF_Hand_1_Ca_BS"/>
</dbReference>
<comment type="similarity">
    <text evidence="2">Belongs to the fatty acid desaturase type 1 family.</text>
</comment>
<evidence type="ECO:0000256" key="6">
    <source>
        <dbReference type="ARBA" id="ARBA00022723"/>
    </source>
</evidence>
<feature type="domain" description="EF-hand" evidence="18">
    <location>
        <begin position="476"/>
        <end position="511"/>
    </location>
</feature>
<dbReference type="GO" id="GO:0004768">
    <property type="term" value="F:stearoyl-CoA 9-desaturase activity"/>
    <property type="evidence" value="ECO:0007669"/>
    <property type="project" value="TreeGrafter"/>
</dbReference>
<keyword evidence="21" id="KW-1185">Reference proteome</keyword>
<accession>A0A9N8VJ59</accession>
<feature type="compositionally biased region" description="Low complexity" evidence="16">
    <location>
        <begin position="378"/>
        <end position="400"/>
    </location>
</feature>
<feature type="transmembrane region" description="Helical" evidence="17">
    <location>
        <begin position="698"/>
        <end position="720"/>
    </location>
</feature>
<reference evidence="20" key="1">
    <citation type="submission" date="2021-06" db="EMBL/GenBank/DDBJ databases">
        <authorList>
            <person name="Kallberg Y."/>
            <person name="Tangrot J."/>
            <person name="Rosling A."/>
        </authorList>
    </citation>
    <scope>NUCLEOTIDE SEQUENCE</scope>
    <source>
        <strain evidence="20">AZ414A</strain>
    </source>
</reference>
<dbReference type="InterPro" id="IPR001522">
    <property type="entry name" value="FADS-1_CS"/>
</dbReference>
<dbReference type="Gene3D" id="3.10.120.10">
    <property type="entry name" value="Cytochrome b5-like heme/steroid binding domain"/>
    <property type="match status" value="1"/>
</dbReference>
<dbReference type="InterPro" id="IPR015876">
    <property type="entry name" value="Acyl-CoA_DS"/>
</dbReference>
<dbReference type="GO" id="GO:0005743">
    <property type="term" value="C:mitochondrial inner membrane"/>
    <property type="evidence" value="ECO:0007669"/>
    <property type="project" value="UniProtKB-SubCell"/>
</dbReference>
<dbReference type="InterPro" id="IPR023395">
    <property type="entry name" value="MCP_dom_sf"/>
</dbReference>
<dbReference type="PANTHER" id="PTHR11351:SF31">
    <property type="entry name" value="DESATURASE 1, ISOFORM A-RELATED"/>
    <property type="match status" value="1"/>
</dbReference>
<dbReference type="InterPro" id="IPR018108">
    <property type="entry name" value="MCP_transmembrane"/>
</dbReference>
<dbReference type="CDD" id="cd03505">
    <property type="entry name" value="Delta9-FADS-like"/>
    <property type="match status" value="1"/>
</dbReference>
<evidence type="ECO:0000256" key="12">
    <source>
        <dbReference type="ARBA" id="ARBA00023098"/>
    </source>
</evidence>
<dbReference type="AlphaFoldDB" id="A0A9N8VJ59"/>
<dbReference type="PANTHER" id="PTHR11351">
    <property type="entry name" value="ACYL-COA DESATURASE"/>
    <property type="match status" value="1"/>
</dbReference>